<sequence>MSRYDNLSTQQLETSLKAMGKIAEQYGETSWKTGQSQMHNEINQVLDELEARQADTR</sequence>
<accession>A0A7X0HNV1</accession>
<gene>
    <name evidence="1" type="ORF">HNQ79_006110</name>
</gene>
<reference evidence="1 2" key="1">
    <citation type="submission" date="2020-08" db="EMBL/GenBank/DDBJ databases">
        <title>Genomic Encyclopedia of Type Strains, Phase IV (KMG-IV): sequencing the most valuable type-strain genomes for metagenomic binning, comparative biology and taxonomic classification.</title>
        <authorList>
            <person name="Goeker M."/>
        </authorList>
    </citation>
    <scope>NUCLEOTIDE SEQUENCE [LARGE SCALE GENOMIC DNA]</scope>
    <source>
        <strain evidence="1 2">DSM 40141</strain>
    </source>
</reference>
<protein>
    <submittedName>
        <fullName evidence="1">Uncharacterized protein</fullName>
    </submittedName>
</protein>
<comment type="caution">
    <text evidence="1">The sequence shown here is derived from an EMBL/GenBank/DDBJ whole genome shotgun (WGS) entry which is preliminary data.</text>
</comment>
<evidence type="ECO:0000313" key="2">
    <source>
        <dbReference type="Proteomes" id="UP000540423"/>
    </source>
</evidence>
<evidence type="ECO:0000313" key="1">
    <source>
        <dbReference type="EMBL" id="MBB6439598.1"/>
    </source>
</evidence>
<dbReference type="RefSeq" id="WP_185036134.1">
    <property type="nucleotide sequence ID" value="NZ_BNBN01000015.1"/>
</dbReference>
<proteinExistence type="predicted"/>
<organism evidence="1 2">
    <name type="scientific">Streptomyces candidus</name>
    <dbReference type="NCBI Taxonomy" id="67283"/>
    <lineage>
        <taxon>Bacteria</taxon>
        <taxon>Bacillati</taxon>
        <taxon>Actinomycetota</taxon>
        <taxon>Actinomycetes</taxon>
        <taxon>Kitasatosporales</taxon>
        <taxon>Streptomycetaceae</taxon>
        <taxon>Streptomyces</taxon>
    </lineage>
</organism>
<dbReference type="EMBL" id="JACHEM010000024">
    <property type="protein sequence ID" value="MBB6439598.1"/>
    <property type="molecule type" value="Genomic_DNA"/>
</dbReference>
<name>A0A7X0HNV1_9ACTN</name>
<dbReference type="Proteomes" id="UP000540423">
    <property type="component" value="Unassembled WGS sequence"/>
</dbReference>
<keyword evidence="2" id="KW-1185">Reference proteome</keyword>
<dbReference type="AlphaFoldDB" id="A0A7X0HNV1"/>